<organism evidence="1 2">
    <name type="scientific">Flavobacterium ponti</name>
    <dbReference type="NCBI Taxonomy" id="665133"/>
    <lineage>
        <taxon>Bacteria</taxon>
        <taxon>Pseudomonadati</taxon>
        <taxon>Bacteroidota</taxon>
        <taxon>Flavobacteriia</taxon>
        <taxon>Flavobacteriales</taxon>
        <taxon>Flavobacteriaceae</taxon>
        <taxon>Flavobacterium</taxon>
    </lineage>
</organism>
<evidence type="ECO:0000313" key="2">
    <source>
        <dbReference type="Proteomes" id="UP001595885"/>
    </source>
</evidence>
<evidence type="ECO:0000313" key="1">
    <source>
        <dbReference type="EMBL" id="MFC4740332.1"/>
    </source>
</evidence>
<sequence length="118" mass="13844">MKENVIQNKTYAFSLKIVKLYKRLVDEKREYVLSKQLLRFGTSIGADIEEAIGGQSQKDFYAKLTISYKEARETKYWLRLLKDSDYLEEDTANNLLNDVEEILRIIGSIQKTIKNKNF</sequence>
<dbReference type="Pfam" id="PF05635">
    <property type="entry name" value="23S_rRNA_IVP"/>
    <property type="match status" value="1"/>
</dbReference>
<dbReference type="InterPro" id="IPR036583">
    <property type="entry name" value="23S_rRNA_IVS_sf"/>
</dbReference>
<accession>A0ABV9P8C0</accession>
<dbReference type="Gene3D" id="1.20.1440.60">
    <property type="entry name" value="23S rRNA-intervening sequence"/>
    <property type="match status" value="1"/>
</dbReference>
<dbReference type="EMBL" id="JBHSGW010000025">
    <property type="protein sequence ID" value="MFC4740332.1"/>
    <property type="molecule type" value="Genomic_DNA"/>
</dbReference>
<gene>
    <name evidence="1" type="ORF">ACFO3U_10040</name>
</gene>
<reference evidence="2" key="1">
    <citation type="journal article" date="2019" name="Int. J. Syst. Evol. Microbiol.">
        <title>The Global Catalogue of Microorganisms (GCM) 10K type strain sequencing project: providing services to taxonomists for standard genome sequencing and annotation.</title>
        <authorList>
            <consortium name="The Broad Institute Genomics Platform"/>
            <consortium name="The Broad Institute Genome Sequencing Center for Infectious Disease"/>
            <person name="Wu L."/>
            <person name="Ma J."/>
        </authorList>
    </citation>
    <scope>NUCLEOTIDE SEQUENCE [LARGE SCALE GENOMIC DNA]</scope>
    <source>
        <strain evidence="2">CCUG 50349</strain>
    </source>
</reference>
<dbReference type="SUPFAM" id="SSF158446">
    <property type="entry name" value="IVS-encoded protein-like"/>
    <property type="match status" value="1"/>
</dbReference>
<dbReference type="RefSeq" id="WP_379741488.1">
    <property type="nucleotide sequence ID" value="NZ_JBHSGW010000025.1"/>
</dbReference>
<dbReference type="Proteomes" id="UP001595885">
    <property type="component" value="Unassembled WGS sequence"/>
</dbReference>
<proteinExistence type="predicted"/>
<dbReference type="InterPro" id="IPR012657">
    <property type="entry name" value="23S_rRNA-intervening_sequence"/>
</dbReference>
<comment type="caution">
    <text evidence="1">The sequence shown here is derived from an EMBL/GenBank/DDBJ whole genome shotgun (WGS) entry which is preliminary data.</text>
</comment>
<dbReference type="PIRSF" id="PIRSF035652">
    <property type="entry name" value="CHP02436"/>
    <property type="match status" value="1"/>
</dbReference>
<name>A0ABV9P8C0_9FLAO</name>
<protein>
    <submittedName>
        <fullName evidence="1">Four helix bundle protein</fullName>
    </submittedName>
</protein>
<dbReference type="PANTHER" id="PTHR38471:SF2">
    <property type="entry name" value="FOUR HELIX BUNDLE PROTEIN"/>
    <property type="match status" value="1"/>
</dbReference>
<dbReference type="PANTHER" id="PTHR38471">
    <property type="entry name" value="FOUR HELIX BUNDLE PROTEIN"/>
    <property type="match status" value="1"/>
</dbReference>
<dbReference type="NCBIfam" id="TIGR02436">
    <property type="entry name" value="four helix bundle protein"/>
    <property type="match status" value="1"/>
</dbReference>
<keyword evidence="2" id="KW-1185">Reference proteome</keyword>